<dbReference type="EC" id="2.3.1.54" evidence="4 17"/>
<dbReference type="GO" id="GO:0008861">
    <property type="term" value="F:formate C-acetyltransferase activity"/>
    <property type="evidence" value="ECO:0007669"/>
    <property type="project" value="UniProtKB-UniRule"/>
</dbReference>
<dbReference type="OrthoDB" id="9803969at2"/>
<evidence type="ECO:0000256" key="14">
    <source>
        <dbReference type="PIRSR" id="PIRSR000379-1"/>
    </source>
</evidence>
<evidence type="ECO:0000313" key="22">
    <source>
        <dbReference type="Proteomes" id="UP000077381"/>
    </source>
</evidence>
<dbReference type="PIRSF" id="PIRSF000379">
    <property type="entry name" value="For_Ac_trans_1"/>
    <property type="match status" value="1"/>
</dbReference>
<evidence type="ECO:0000256" key="7">
    <source>
        <dbReference type="ARBA" id="ARBA00022526"/>
    </source>
</evidence>
<dbReference type="GO" id="GO:0006006">
    <property type="term" value="P:glucose metabolic process"/>
    <property type="evidence" value="ECO:0007669"/>
    <property type="project" value="UniProtKB-UniRule"/>
</dbReference>
<dbReference type="PROSITE" id="PS51554">
    <property type="entry name" value="PFL"/>
    <property type="match status" value="1"/>
</dbReference>
<evidence type="ECO:0000256" key="9">
    <source>
        <dbReference type="ARBA" id="ARBA00022818"/>
    </source>
</evidence>
<comment type="catalytic activity">
    <reaction evidence="13 17">
        <text>formate + acetyl-CoA = pyruvate + CoA</text>
        <dbReference type="Rhea" id="RHEA:11844"/>
        <dbReference type="ChEBI" id="CHEBI:15361"/>
        <dbReference type="ChEBI" id="CHEBI:15740"/>
        <dbReference type="ChEBI" id="CHEBI:57287"/>
        <dbReference type="ChEBI" id="CHEBI:57288"/>
        <dbReference type="EC" id="2.3.1.54"/>
    </reaction>
</comment>
<dbReference type="GO" id="GO:0005829">
    <property type="term" value="C:cytosol"/>
    <property type="evidence" value="ECO:0007669"/>
    <property type="project" value="TreeGrafter"/>
</dbReference>
<proteinExistence type="inferred from homology"/>
<feature type="compositionally biased region" description="Polar residues" evidence="18">
    <location>
        <begin position="14"/>
        <end position="23"/>
    </location>
</feature>
<sequence length="769" mass="85765">MDRKRRRDSDVSVTTTGTPAEQTEQAHRSGAWDGFKGGLWRDAIDVRDFVQQNYTPYEGDGSFLAGPTERTTQVWEKLLSMFPAERERGIHDVDGHTPSRIDAFAPGYVDPDLDLIVGLQTDAPLKRAIMPAGGWRMVETALGAYGYEPDPAVKDVYTHLRKTHNDGVFDAYTPEIRACRSAGIITGLPDAYGRGRIIGDYRRVALYGVDRLIEAKQAEKEQLNAQWPTEHVIRDREEIAEQIKALGELKAMARSYGYDISRPAATGREAVQWLYFAYLAAVKEQNGAAMSNGRIDTFLDVYLQRDIERGALTESRAQELIDDFVIKLRIVRFLRTPEYNELYSGDPTWVTWTMAGIGEDGRPLVSRTTFRALQTLYNLGPAPEPNLTVLWSQRLPKAFREFASKVAIDTSALQFESDELMRPKYGDDTAIACCVSAMAMGKQMQFFGARVNVAKALLYAINGGRDEMTGKTVVEGFEPVTGDYLEYEDVARRYDAMLDWLAKTYVHALNVIHYMHDKYAYERIEMALHDQEILRTMACGIAGLSVAADSLSAIKHARVNVVRDETGLIVDYETEGGYPAYGNNDDRADSLAQQIVHDFMEKVRKHPTYRDAVHTQSVLTITSNVVYGKKTGNTPDGRRAGAPFAPGANPMNGRDAHGYIASALSVAKLSYDDAEDGISLTNSVTPDALGRTREERIAHLSGVLDGFMASGGFHMNVNVLDKATLEDAMEHPEKHPQLTIRVSGYAVNFVRLTREQQLDVINRTFHNSL</sequence>
<comment type="subunit">
    <text evidence="17">Homodimer.</text>
</comment>
<keyword evidence="8 17" id="KW-0808">Transferase</keyword>
<feature type="region of interest" description="Disordered" evidence="18">
    <location>
        <begin position="1"/>
        <end position="31"/>
    </location>
</feature>
<feature type="active site" description="Cysteine radical intermediate" evidence="14">
    <location>
        <position position="434"/>
    </location>
</feature>
<reference evidence="21 22" key="1">
    <citation type="submission" date="2015-12" db="EMBL/GenBank/DDBJ databases">
        <title>Genome sequence of Streptomyces sp. G25.</title>
        <authorList>
            <person name="Poehlein A."/>
            <person name="Roettig A."/>
            <person name="Hiessl S."/>
            <person name="Hauschild P."/>
            <person name="Schauer J."/>
            <person name="Madkour M.H."/>
            <person name="Al-Ansari A.M."/>
            <person name="Almakishah N.H."/>
            <person name="Steinbuechel A."/>
            <person name="Daniel R."/>
        </authorList>
    </citation>
    <scope>NUCLEOTIDE SEQUENCE [LARGE SCALE GENOMIC DNA]</scope>
    <source>
        <strain evidence="22">G25(2015)</strain>
    </source>
</reference>
<feature type="modified residue" description="Glycine radical" evidence="15 16">
    <location>
        <position position="744"/>
    </location>
</feature>
<dbReference type="InterPro" id="IPR050244">
    <property type="entry name" value="Auton_GlycylRad_Cofactor"/>
</dbReference>
<dbReference type="InterPro" id="IPR019777">
    <property type="entry name" value="Form_AcTrfase_GR_CS"/>
</dbReference>
<dbReference type="UniPathway" id="UPA00920">
    <property type="reaction ID" value="UER00891"/>
</dbReference>
<keyword evidence="10 17" id="KW-0119">Carbohydrate metabolism</keyword>
<evidence type="ECO:0000256" key="15">
    <source>
        <dbReference type="PIRSR" id="PIRSR000379-2"/>
    </source>
</evidence>
<dbReference type="PATRIC" id="fig|1716141.3.peg.2635"/>
<evidence type="ECO:0000256" key="17">
    <source>
        <dbReference type="RuleBase" id="RU368075"/>
    </source>
</evidence>
<dbReference type="PANTHER" id="PTHR30191:SF0">
    <property type="entry name" value="FORMATE ACETYLTRANSFERASE 1"/>
    <property type="match status" value="1"/>
</dbReference>
<dbReference type="NCBIfam" id="TIGR01255">
    <property type="entry name" value="pyr_form_ly_1"/>
    <property type="match status" value="1"/>
</dbReference>
<evidence type="ECO:0000256" key="12">
    <source>
        <dbReference type="ARBA" id="ARBA00031063"/>
    </source>
</evidence>
<feature type="compositionally biased region" description="Basic and acidic residues" evidence="18">
    <location>
        <begin position="1"/>
        <end position="10"/>
    </location>
</feature>
<gene>
    <name evidence="21" type="primary">pflB</name>
    <name evidence="21" type="ORF">STSP_24990</name>
</gene>
<dbReference type="PROSITE" id="PS00850">
    <property type="entry name" value="GLY_RADICAL_1"/>
    <property type="match status" value="1"/>
</dbReference>
<dbReference type="Proteomes" id="UP000077381">
    <property type="component" value="Unassembled WGS sequence"/>
</dbReference>
<dbReference type="SUPFAM" id="SSF51998">
    <property type="entry name" value="PFL-like glycyl radical enzymes"/>
    <property type="match status" value="1"/>
</dbReference>
<evidence type="ECO:0000256" key="16">
    <source>
        <dbReference type="PROSITE-ProRule" id="PRU00493"/>
    </source>
</evidence>
<evidence type="ECO:0000256" key="11">
    <source>
        <dbReference type="ARBA" id="ARBA00023315"/>
    </source>
</evidence>
<evidence type="ECO:0000256" key="10">
    <source>
        <dbReference type="ARBA" id="ARBA00023277"/>
    </source>
</evidence>
<evidence type="ECO:0000256" key="5">
    <source>
        <dbReference type="ARBA" id="ARBA00013897"/>
    </source>
</evidence>
<comment type="pathway">
    <text evidence="2 17">Fermentation; pyruvate fermentation; formate from pyruvate: step 1/1.</text>
</comment>
<comment type="caution">
    <text evidence="21">The sequence shown here is derived from an EMBL/GenBank/DDBJ whole genome shotgun (WGS) entry which is preliminary data.</text>
</comment>
<evidence type="ECO:0000256" key="2">
    <source>
        <dbReference type="ARBA" id="ARBA00004809"/>
    </source>
</evidence>
<dbReference type="PROSITE" id="PS51149">
    <property type="entry name" value="GLY_RADICAL_2"/>
    <property type="match status" value="1"/>
</dbReference>
<evidence type="ECO:0000313" key="21">
    <source>
        <dbReference type="EMBL" id="OAH14051.1"/>
    </source>
</evidence>
<evidence type="ECO:0000256" key="8">
    <source>
        <dbReference type="ARBA" id="ARBA00022679"/>
    </source>
</evidence>
<evidence type="ECO:0000256" key="4">
    <source>
        <dbReference type="ARBA" id="ARBA00013214"/>
    </source>
</evidence>
<dbReference type="Pfam" id="PF01228">
    <property type="entry name" value="Gly_radical"/>
    <property type="match status" value="1"/>
</dbReference>
<dbReference type="AlphaFoldDB" id="A0A177HSS1"/>
<evidence type="ECO:0000256" key="18">
    <source>
        <dbReference type="SAM" id="MobiDB-lite"/>
    </source>
</evidence>
<dbReference type="PANTHER" id="PTHR30191">
    <property type="entry name" value="FORMATE ACETYLTRANSFERASE"/>
    <property type="match status" value="1"/>
</dbReference>
<feature type="domain" description="PFL" evidence="20">
    <location>
        <begin position="26"/>
        <end position="639"/>
    </location>
</feature>
<dbReference type="Gene3D" id="3.20.70.20">
    <property type="match status" value="1"/>
</dbReference>
<keyword evidence="22" id="KW-1185">Reference proteome</keyword>
<accession>A0A177HSS1</accession>
<dbReference type="STRING" id="1716141.STSP_24990"/>
<evidence type="ECO:0000259" key="20">
    <source>
        <dbReference type="PROSITE" id="PS51554"/>
    </source>
</evidence>
<keyword evidence="6 17" id="KW-0963">Cytoplasm</keyword>
<dbReference type="Pfam" id="PF02901">
    <property type="entry name" value="PFL-like"/>
    <property type="match status" value="1"/>
</dbReference>
<dbReference type="InterPro" id="IPR005949">
    <property type="entry name" value="Form_AcTrfase"/>
</dbReference>
<evidence type="ECO:0000256" key="6">
    <source>
        <dbReference type="ARBA" id="ARBA00022490"/>
    </source>
</evidence>
<evidence type="ECO:0000256" key="13">
    <source>
        <dbReference type="ARBA" id="ARBA00049029"/>
    </source>
</evidence>
<dbReference type="EMBL" id="LOHS01000070">
    <property type="protein sequence ID" value="OAH14051.1"/>
    <property type="molecule type" value="Genomic_DNA"/>
</dbReference>
<name>A0A177HSS1_9ACTN</name>
<organism evidence="21 22">
    <name type="scientific">Streptomyces jeddahensis</name>
    <dbReference type="NCBI Taxonomy" id="1716141"/>
    <lineage>
        <taxon>Bacteria</taxon>
        <taxon>Bacillati</taxon>
        <taxon>Actinomycetota</taxon>
        <taxon>Actinomycetes</taxon>
        <taxon>Kitasatosporales</taxon>
        <taxon>Streptomycetaceae</taxon>
        <taxon>Streptomyces</taxon>
    </lineage>
</organism>
<dbReference type="InterPro" id="IPR004184">
    <property type="entry name" value="PFL_dom"/>
</dbReference>
<evidence type="ECO:0000259" key="19">
    <source>
        <dbReference type="PROSITE" id="PS51149"/>
    </source>
</evidence>
<feature type="domain" description="Glycine radical" evidence="19">
    <location>
        <begin position="646"/>
        <end position="769"/>
    </location>
</feature>
<keyword evidence="7 17" id="KW-0313">Glucose metabolism</keyword>
<protein>
    <recommendedName>
        <fullName evidence="5 17">Formate acetyltransferase</fullName>
        <ecNumber evidence="4 17">2.3.1.54</ecNumber>
    </recommendedName>
    <alternativeName>
        <fullName evidence="12 17">Pyruvate formate-lyase</fullName>
    </alternativeName>
</protein>
<evidence type="ECO:0000256" key="1">
    <source>
        <dbReference type="ARBA" id="ARBA00004496"/>
    </source>
</evidence>
<feature type="active site" description="S-acetylcysteine intermediate" evidence="14">
    <location>
        <position position="433"/>
    </location>
</feature>
<dbReference type="InterPro" id="IPR001150">
    <property type="entry name" value="Gly_radical"/>
</dbReference>
<comment type="subcellular location">
    <subcellularLocation>
        <location evidence="1 17">Cytoplasm</location>
    </subcellularLocation>
</comment>
<dbReference type="RefSeq" id="WP_067275958.1">
    <property type="nucleotide sequence ID" value="NZ_LOHS01000070.1"/>
</dbReference>
<comment type="similarity">
    <text evidence="3 17">Belongs to the glycyl radical enzyme (GRE) family. PFL subfamily.</text>
</comment>
<evidence type="ECO:0000256" key="3">
    <source>
        <dbReference type="ARBA" id="ARBA00008375"/>
    </source>
</evidence>
<keyword evidence="9 15" id="KW-0556">Organic radical</keyword>
<keyword evidence="11 17" id="KW-0012">Acyltransferase</keyword>
<dbReference type="CDD" id="cd01678">
    <property type="entry name" value="PFL1"/>
    <property type="match status" value="1"/>
</dbReference>